<organism evidence="2 3">
    <name type="scientific">Priestia iocasae</name>
    <dbReference type="NCBI Taxonomy" id="2291674"/>
    <lineage>
        <taxon>Bacteria</taxon>
        <taxon>Bacillati</taxon>
        <taxon>Bacillota</taxon>
        <taxon>Bacilli</taxon>
        <taxon>Bacillales</taxon>
        <taxon>Bacillaceae</taxon>
        <taxon>Priestia</taxon>
    </lineage>
</organism>
<accession>A0ABS2QY91</accession>
<sequence length="633" mass="70700">MQIYNQLGAYANAASQSALMIKQGQQVTGTIQHVLNEFEGMMTVNGKLVRVKVDQPIEVNQKMTIDVTNVSEAGLEGNVVKQAVSQPIQSAEQSVDQLLTDVRNPRVREEVKGIVQALEQKGVSLKKEDIQKLITFVAQAKGTVEQKLATIEALLAKKLPITPELLTPIHEALHRQSMTEWIEAEQAPVVNDNPEIVSTVEEAVQNFLQEPITEADLAEGVHAPAVQQTQTSTVSKQMIVKVVTEQLARLTNEFAEGKRTVFKSVQALSEYVDPEKPVPEQAHKWLDAAIKKVDDLLLKSNMMLYADMKTEKQLLEVSTLLQQAKKHVTTGNVKEGATAIQHIKSLLETIEYKPSVNKMVHLVQGELPIAQKPNQASHAKMVTQQGERNELVAQRVSEKNQAPHVFSQVQRMVEETGEQASGRQVLEVLKKLGVGHEREVARSLFFQREAQPTSQQNVKEALLQLVQHSPNGKVPLQVEQALNHVTGQQLLSKPESGTNVQSLFFQLPYMLEDQIKSVNVYINSQKKQETIDWENCSLYFLFETNKLGPMGVLLTAVDRKLTLTFKSNDEQFAEKAKPLVEWLKENVQSVGFRIEGVNYQSLIQQSPPVVETEPEAIKPKTNQSTEEGFDFSI</sequence>
<name>A0ABS2QY91_9BACI</name>
<dbReference type="EMBL" id="JAFBFC010000007">
    <property type="protein sequence ID" value="MBM7704455.1"/>
    <property type="molecule type" value="Genomic_DNA"/>
</dbReference>
<feature type="region of interest" description="Disordered" evidence="1">
    <location>
        <begin position="610"/>
        <end position="633"/>
    </location>
</feature>
<gene>
    <name evidence="2" type="ORF">JOC83_003312</name>
</gene>
<evidence type="ECO:0000313" key="2">
    <source>
        <dbReference type="EMBL" id="MBM7704455.1"/>
    </source>
</evidence>
<reference evidence="2 3" key="1">
    <citation type="submission" date="2021-01" db="EMBL/GenBank/DDBJ databases">
        <title>Genomic Encyclopedia of Type Strains, Phase IV (KMG-IV): sequencing the most valuable type-strain genomes for metagenomic binning, comparative biology and taxonomic classification.</title>
        <authorList>
            <person name="Goeker M."/>
        </authorList>
    </citation>
    <scope>NUCLEOTIDE SEQUENCE [LARGE SCALE GENOMIC DNA]</scope>
    <source>
        <strain evidence="2 3">DSM 104297</strain>
    </source>
</reference>
<evidence type="ECO:0008006" key="4">
    <source>
        <dbReference type="Google" id="ProtNLM"/>
    </source>
</evidence>
<dbReference type="RefSeq" id="WP_205188461.1">
    <property type="nucleotide sequence ID" value="NZ_JAFBFC010000007.1"/>
</dbReference>
<evidence type="ECO:0000256" key="1">
    <source>
        <dbReference type="SAM" id="MobiDB-lite"/>
    </source>
</evidence>
<protein>
    <recommendedName>
        <fullName evidence="4">Flagellar hook-length control protein-like C-terminal domain-containing protein</fullName>
    </recommendedName>
</protein>
<evidence type="ECO:0000313" key="3">
    <source>
        <dbReference type="Proteomes" id="UP000809829"/>
    </source>
</evidence>
<dbReference type="Proteomes" id="UP000809829">
    <property type="component" value="Unassembled WGS sequence"/>
</dbReference>
<proteinExistence type="predicted"/>
<keyword evidence="3" id="KW-1185">Reference proteome</keyword>
<comment type="caution">
    <text evidence="2">The sequence shown here is derived from an EMBL/GenBank/DDBJ whole genome shotgun (WGS) entry which is preliminary data.</text>
</comment>